<name>A0AAV5AVC7_9AGAM</name>
<keyword evidence="3" id="KW-1185">Reference proteome</keyword>
<protein>
    <submittedName>
        <fullName evidence="2">Uncharacterized protein</fullName>
    </submittedName>
</protein>
<accession>A0AAV5AVC7</accession>
<gene>
    <name evidence="2" type="ORF">Clacol_010083</name>
</gene>
<dbReference type="AlphaFoldDB" id="A0AAV5AVC7"/>
<evidence type="ECO:0000256" key="1">
    <source>
        <dbReference type="SAM" id="MobiDB-lite"/>
    </source>
</evidence>
<comment type="caution">
    <text evidence="2">The sequence shown here is derived from an EMBL/GenBank/DDBJ whole genome shotgun (WGS) entry which is preliminary data.</text>
</comment>
<reference evidence="2" key="1">
    <citation type="submission" date="2021-10" db="EMBL/GenBank/DDBJ databases">
        <title>De novo Genome Assembly of Clathrus columnatus (Basidiomycota, Fungi) Using Illumina and Nanopore Sequence Data.</title>
        <authorList>
            <person name="Ogiso-Tanaka E."/>
            <person name="Itagaki H."/>
            <person name="Hosoya T."/>
            <person name="Hosaka K."/>
        </authorList>
    </citation>
    <scope>NUCLEOTIDE SEQUENCE</scope>
    <source>
        <strain evidence="2">MO-923</strain>
    </source>
</reference>
<dbReference type="EMBL" id="BPWL01000011">
    <property type="protein sequence ID" value="GJJ15805.1"/>
    <property type="molecule type" value="Genomic_DNA"/>
</dbReference>
<feature type="compositionally biased region" description="Basic and acidic residues" evidence="1">
    <location>
        <begin position="54"/>
        <end position="67"/>
    </location>
</feature>
<organism evidence="2 3">
    <name type="scientific">Clathrus columnatus</name>
    <dbReference type="NCBI Taxonomy" id="1419009"/>
    <lineage>
        <taxon>Eukaryota</taxon>
        <taxon>Fungi</taxon>
        <taxon>Dikarya</taxon>
        <taxon>Basidiomycota</taxon>
        <taxon>Agaricomycotina</taxon>
        <taxon>Agaricomycetes</taxon>
        <taxon>Phallomycetidae</taxon>
        <taxon>Phallales</taxon>
        <taxon>Clathraceae</taxon>
        <taxon>Clathrus</taxon>
    </lineage>
</organism>
<sequence length="83" mass="9432">MSSQNNKSTSNKTSNREFYEQWGGRENFMFSYGLKPWNADDVREGRAITKVLKENSEADFGGRDRDNAPQAQNKGSITPELEV</sequence>
<proteinExistence type="predicted"/>
<feature type="region of interest" description="Disordered" evidence="1">
    <location>
        <begin position="54"/>
        <end position="83"/>
    </location>
</feature>
<evidence type="ECO:0000313" key="3">
    <source>
        <dbReference type="Proteomes" id="UP001050691"/>
    </source>
</evidence>
<dbReference type="Proteomes" id="UP001050691">
    <property type="component" value="Unassembled WGS sequence"/>
</dbReference>
<evidence type="ECO:0000313" key="2">
    <source>
        <dbReference type="EMBL" id="GJJ15805.1"/>
    </source>
</evidence>